<dbReference type="AlphaFoldDB" id="A0A4S4ERV1"/>
<feature type="compositionally biased region" description="Basic and acidic residues" evidence="1">
    <location>
        <begin position="230"/>
        <end position="266"/>
    </location>
</feature>
<dbReference type="PANTHER" id="PTHR12277:SF154">
    <property type="entry name" value="ALPHA_BETA-HYDROLASES SUPERFAMILY PROTEIN"/>
    <property type="match status" value="1"/>
</dbReference>
<sequence>MGGVTSSMAAKFAFFPPSPPAYKLITDDATGLLLLDPFPHRENVEVLKLPTRRGTEIVAVYVRYPMASSTLLYSHGNAADIGQMYDYSGYGQSTGKPSEQNTYADIEAAYKCLEESYGAKQEEIILYGQSVGSGPTLDLAVRLPRLRAVNIDKIPLVKCPVLIIHGTSDEVVDCSHGKQLWELCEEKYEPLWLKGGNHCDLELFPEYIRHLRKFVSTVEKSPSQRISSRKSVDRPEHSRKSTDCFEVPRKSTDRREKPRRSTDKSEKLKIHEYKFNHNDKLAKVRLSVEQMERSRRSVEYHEKSRRSIDQQLERARKSVDWLDRIRAG</sequence>
<dbReference type="EMBL" id="SDRB02002624">
    <property type="protein sequence ID" value="THG19114.1"/>
    <property type="molecule type" value="Genomic_DNA"/>
</dbReference>
<keyword evidence="3" id="KW-1185">Reference proteome</keyword>
<evidence type="ECO:0000313" key="2">
    <source>
        <dbReference type="EMBL" id="THG19114.1"/>
    </source>
</evidence>
<proteinExistence type="predicted"/>
<evidence type="ECO:0008006" key="4">
    <source>
        <dbReference type="Google" id="ProtNLM"/>
    </source>
</evidence>
<comment type="caution">
    <text evidence="2">The sequence shown here is derived from an EMBL/GenBank/DDBJ whole genome shotgun (WGS) entry which is preliminary data.</text>
</comment>
<dbReference type="PANTHER" id="PTHR12277">
    <property type="entry name" value="ALPHA/BETA HYDROLASE DOMAIN-CONTAINING PROTEIN"/>
    <property type="match status" value="1"/>
</dbReference>
<dbReference type="SUPFAM" id="SSF53474">
    <property type="entry name" value="alpha/beta-Hydrolases"/>
    <property type="match status" value="1"/>
</dbReference>
<reference evidence="2 3" key="1">
    <citation type="journal article" date="2018" name="Proc. Natl. Acad. Sci. U.S.A.">
        <title>Draft genome sequence of Camellia sinensis var. sinensis provides insights into the evolution of the tea genome and tea quality.</title>
        <authorList>
            <person name="Wei C."/>
            <person name="Yang H."/>
            <person name="Wang S."/>
            <person name="Zhao J."/>
            <person name="Liu C."/>
            <person name="Gao L."/>
            <person name="Xia E."/>
            <person name="Lu Y."/>
            <person name="Tai Y."/>
            <person name="She G."/>
            <person name="Sun J."/>
            <person name="Cao H."/>
            <person name="Tong W."/>
            <person name="Gao Q."/>
            <person name="Li Y."/>
            <person name="Deng W."/>
            <person name="Jiang X."/>
            <person name="Wang W."/>
            <person name="Chen Q."/>
            <person name="Zhang S."/>
            <person name="Li H."/>
            <person name="Wu J."/>
            <person name="Wang P."/>
            <person name="Li P."/>
            <person name="Shi C."/>
            <person name="Zheng F."/>
            <person name="Jian J."/>
            <person name="Huang B."/>
            <person name="Shan D."/>
            <person name="Shi M."/>
            <person name="Fang C."/>
            <person name="Yue Y."/>
            <person name="Li F."/>
            <person name="Li D."/>
            <person name="Wei S."/>
            <person name="Han B."/>
            <person name="Jiang C."/>
            <person name="Yin Y."/>
            <person name="Xia T."/>
            <person name="Zhang Z."/>
            <person name="Bennetzen J.L."/>
            <person name="Zhao S."/>
            <person name="Wan X."/>
        </authorList>
    </citation>
    <scope>NUCLEOTIDE SEQUENCE [LARGE SCALE GENOMIC DNA]</scope>
    <source>
        <strain evidence="3">cv. Shuchazao</strain>
        <tissue evidence="2">Leaf</tissue>
    </source>
</reference>
<dbReference type="Gene3D" id="3.40.50.1820">
    <property type="entry name" value="alpha/beta hydrolase"/>
    <property type="match status" value="1"/>
</dbReference>
<dbReference type="STRING" id="542762.A0A4S4ERV1"/>
<gene>
    <name evidence="2" type="ORF">TEA_025877</name>
</gene>
<evidence type="ECO:0000256" key="1">
    <source>
        <dbReference type="SAM" id="MobiDB-lite"/>
    </source>
</evidence>
<organism evidence="2 3">
    <name type="scientific">Camellia sinensis var. sinensis</name>
    <name type="common">China tea</name>
    <dbReference type="NCBI Taxonomy" id="542762"/>
    <lineage>
        <taxon>Eukaryota</taxon>
        <taxon>Viridiplantae</taxon>
        <taxon>Streptophyta</taxon>
        <taxon>Embryophyta</taxon>
        <taxon>Tracheophyta</taxon>
        <taxon>Spermatophyta</taxon>
        <taxon>Magnoliopsida</taxon>
        <taxon>eudicotyledons</taxon>
        <taxon>Gunneridae</taxon>
        <taxon>Pentapetalae</taxon>
        <taxon>asterids</taxon>
        <taxon>Ericales</taxon>
        <taxon>Theaceae</taxon>
        <taxon>Camellia</taxon>
    </lineage>
</organism>
<dbReference type="InterPro" id="IPR029058">
    <property type="entry name" value="AB_hydrolase_fold"/>
</dbReference>
<evidence type="ECO:0000313" key="3">
    <source>
        <dbReference type="Proteomes" id="UP000306102"/>
    </source>
</evidence>
<dbReference type="Proteomes" id="UP000306102">
    <property type="component" value="Unassembled WGS sequence"/>
</dbReference>
<feature type="region of interest" description="Disordered" evidence="1">
    <location>
        <begin position="222"/>
        <end position="266"/>
    </location>
</feature>
<feature type="region of interest" description="Disordered" evidence="1">
    <location>
        <begin position="293"/>
        <end position="313"/>
    </location>
</feature>
<accession>A0A4S4ERV1</accession>
<name>A0A4S4ERV1_CAMSN</name>
<protein>
    <recommendedName>
        <fullName evidence="4">Serine aminopeptidase S33 domain-containing protein</fullName>
    </recommendedName>
</protein>